<gene>
    <name evidence="4" type="ORF">CLV46_2819</name>
</gene>
<reference evidence="4 5" key="1">
    <citation type="submission" date="2017-11" db="EMBL/GenBank/DDBJ databases">
        <title>Genomic Encyclopedia of Archaeal and Bacterial Type Strains, Phase II (KMG-II): From Individual Species to Whole Genera.</title>
        <authorList>
            <person name="Goeker M."/>
        </authorList>
    </citation>
    <scope>NUCLEOTIDE SEQUENCE [LARGE SCALE GENOMIC DNA]</scope>
    <source>
        <strain evidence="4 5">DSM 27393</strain>
    </source>
</reference>
<proteinExistence type="predicted"/>
<dbReference type="InterPro" id="IPR036625">
    <property type="entry name" value="E3-bd_dom_sf"/>
</dbReference>
<dbReference type="InterPro" id="IPR042261">
    <property type="entry name" value="Lsr2-like_dimerization"/>
</dbReference>
<evidence type="ECO:0000313" key="5">
    <source>
        <dbReference type="Proteomes" id="UP000228758"/>
    </source>
</evidence>
<dbReference type="OrthoDB" id="4113332at2"/>
<evidence type="ECO:0000256" key="1">
    <source>
        <dbReference type="ARBA" id="ARBA00023125"/>
    </source>
</evidence>
<dbReference type="Gene3D" id="4.10.320.10">
    <property type="entry name" value="E3-binding domain"/>
    <property type="match status" value="1"/>
</dbReference>
<dbReference type="EMBL" id="PGFF01000001">
    <property type="protein sequence ID" value="PJJ73233.1"/>
    <property type="molecule type" value="Genomic_DNA"/>
</dbReference>
<dbReference type="RefSeq" id="WP_100365343.1">
    <property type="nucleotide sequence ID" value="NZ_PGFF01000001.1"/>
</dbReference>
<evidence type="ECO:0000259" key="2">
    <source>
        <dbReference type="Pfam" id="PF11774"/>
    </source>
</evidence>
<dbReference type="AlphaFoldDB" id="A0A2M9CMV3"/>
<name>A0A2M9CMV3_9MICO</name>
<dbReference type="Pfam" id="PF23359">
    <property type="entry name" value="Lsr2_DNA-bd"/>
    <property type="match status" value="1"/>
</dbReference>
<dbReference type="Proteomes" id="UP000228758">
    <property type="component" value="Unassembled WGS sequence"/>
</dbReference>
<organism evidence="4 5">
    <name type="scientific">Diaminobutyricimonas aerilata</name>
    <dbReference type="NCBI Taxonomy" id="1162967"/>
    <lineage>
        <taxon>Bacteria</taxon>
        <taxon>Bacillati</taxon>
        <taxon>Actinomycetota</taxon>
        <taxon>Actinomycetes</taxon>
        <taxon>Micrococcales</taxon>
        <taxon>Microbacteriaceae</taxon>
        <taxon>Diaminobutyricimonas</taxon>
    </lineage>
</organism>
<sequence length="109" mass="11709">MAKRTIVTITDDLDGSEDAETVTFGFDGKRYEIDLSEANRAKLESALQPFIDAARPAGGSRGDSASSRPRRGVPLNLAAVRAWAADNGHEVNQRGRIPTAVIEAYEAAH</sequence>
<keyword evidence="5" id="KW-1185">Reference proteome</keyword>
<feature type="domain" description="Lsr2 dimerization" evidence="2">
    <location>
        <begin position="1"/>
        <end position="57"/>
    </location>
</feature>
<dbReference type="GO" id="GO:0016746">
    <property type="term" value="F:acyltransferase activity"/>
    <property type="evidence" value="ECO:0007669"/>
    <property type="project" value="InterPro"/>
</dbReference>
<keyword evidence="1" id="KW-0238">DNA-binding</keyword>
<feature type="domain" description="Lsr2 DNA-binding" evidence="3">
    <location>
        <begin position="78"/>
        <end position="108"/>
    </location>
</feature>
<dbReference type="InterPro" id="IPR055370">
    <property type="entry name" value="Lsr2_DNA-bd"/>
</dbReference>
<evidence type="ECO:0000259" key="3">
    <source>
        <dbReference type="Pfam" id="PF23359"/>
    </source>
</evidence>
<protein>
    <submittedName>
        <fullName evidence="4">Lsr2 protein</fullName>
    </submittedName>
</protein>
<dbReference type="Gene3D" id="3.30.60.230">
    <property type="entry name" value="Lsr2, dimerization domain"/>
    <property type="match status" value="1"/>
</dbReference>
<dbReference type="Pfam" id="PF11774">
    <property type="entry name" value="Lsr2"/>
    <property type="match status" value="1"/>
</dbReference>
<evidence type="ECO:0000313" key="4">
    <source>
        <dbReference type="EMBL" id="PJJ73233.1"/>
    </source>
</evidence>
<comment type="caution">
    <text evidence="4">The sequence shown here is derived from an EMBL/GenBank/DDBJ whole genome shotgun (WGS) entry which is preliminary data.</text>
</comment>
<dbReference type="InterPro" id="IPR024412">
    <property type="entry name" value="Lsr2_dim_dom"/>
</dbReference>
<accession>A0A2M9CMV3</accession>
<dbReference type="GO" id="GO:0003677">
    <property type="term" value="F:DNA binding"/>
    <property type="evidence" value="ECO:0007669"/>
    <property type="project" value="UniProtKB-KW"/>
</dbReference>